<comment type="caution">
    <text evidence="2">The sequence shown here is derived from an EMBL/GenBank/DDBJ whole genome shotgun (WGS) entry which is preliminary data.</text>
</comment>
<protein>
    <recommendedName>
        <fullName evidence="3">Xylulose kinase-1</fullName>
    </recommendedName>
</protein>
<feature type="coiled-coil region" evidence="1">
    <location>
        <begin position="264"/>
        <end position="291"/>
    </location>
</feature>
<reference evidence="2" key="1">
    <citation type="journal article" date="2019" name="Sci. Rep.">
        <title>Draft genome of Tanacetum cinerariifolium, the natural source of mosquito coil.</title>
        <authorList>
            <person name="Yamashiro T."/>
            <person name="Shiraishi A."/>
            <person name="Satake H."/>
            <person name="Nakayama K."/>
        </authorList>
    </citation>
    <scope>NUCLEOTIDE SEQUENCE</scope>
</reference>
<feature type="coiled-coil region" evidence="1">
    <location>
        <begin position="157"/>
        <end position="184"/>
    </location>
</feature>
<evidence type="ECO:0000313" key="2">
    <source>
        <dbReference type="EMBL" id="GEU70939.1"/>
    </source>
</evidence>
<keyword evidence="1" id="KW-0175">Coiled coil</keyword>
<name>A0A6L2MBQ5_TANCI</name>
<sequence length="448" mass="51513">MANLDFCDQHNIVGFLKKPHGSTYFHQIVDFFNSTHTKYAFTENPIIYVSLIRQFWQTASSYTSEDVEIEITASIDGRVKSVTEASIRRHLKLEDSEGPIQEGEGSTVLVESHPTPAGDPTISQSPISSPLRLPLTPHDLLLPGGHTRGSKGGRMTLNELTVLCTTLSKKVESLESDLKQIKLTYGAAYSKLIIKTHGRNEYEMESDFDFTTVEDISIANVPVTTNEIRRSTRKPQNLKGVAFKDVEETPRPIRHLPSIDPKDKELAQRLYEEELEEVNRAQKEGQKQEEDTIVVLTEEFDEIQARIDVDHKLVARLTHEEQVQFTIEERARLLAELFERRKKQLVAEVPRDDIAFNVESLATKYPIVDWKTHILTENMMYYQIIRGDGSSKNYKIFSEMLNDFNRQDVIDLHRLVQERYDTTSPEGYDLLLWEDLKILFELNEDDDI</sequence>
<accession>A0A6L2MBQ5</accession>
<organism evidence="2">
    <name type="scientific">Tanacetum cinerariifolium</name>
    <name type="common">Dalmatian daisy</name>
    <name type="synonym">Chrysanthemum cinerariifolium</name>
    <dbReference type="NCBI Taxonomy" id="118510"/>
    <lineage>
        <taxon>Eukaryota</taxon>
        <taxon>Viridiplantae</taxon>
        <taxon>Streptophyta</taxon>
        <taxon>Embryophyta</taxon>
        <taxon>Tracheophyta</taxon>
        <taxon>Spermatophyta</taxon>
        <taxon>Magnoliopsida</taxon>
        <taxon>eudicotyledons</taxon>
        <taxon>Gunneridae</taxon>
        <taxon>Pentapetalae</taxon>
        <taxon>asterids</taxon>
        <taxon>campanulids</taxon>
        <taxon>Asterales</taxon>
        <taxon>Asteraceae</taxon>
        <taxon>Asteroideae</taxon>
        <taxon>Anthemideae</taxon>
        <taxon>Anthemidinae</taxon>
        <taxon>Tanacetum</taxon>
    </lineage>
</organism>
<gene>
    <name evidence="2" type="ORF">Tci_042917</name>
</gene>
<proteinExistence type="predicted"/>
<evidence type="ECO:0000256" key="1">
    <source>
        <dbReference type="SAM" id="Coils"/>
    </source>
</evidence>
<dbReference type="AlphaFoldDB" id="A0A6L2MBQ5"/>
<dbReference type="EMBL" id="BKCJ010006211">
    <property type="protein sequence ID" value="GEU70939.1"/>
    <property type="molecule type" value="Genomic_DNA"/>
</dbReference>
<evidence type="ECO:0008006" key="3">
    <source>
        <dbReference type="Google" id="ProtNLM"/>
    </source>
</evidence>